<dbReference type="GO" id="GO:0046819">
    <property type="term" value="P:protein secretion by the type V secretion system"/>
    <property type="evidence" value="ECO:0007669"/>
    <property type="project" value="TreeGrafter"/>
</dbReference>
<reference evidence="6 7" key="1">
    <citation type="journal article" date="2020" name="Microb. Ecol.">
        <title>Ecogenomics of the Marine Benthic Filamentous Cyanobacterium Adonisia.</title>
        <authorList>
            <person name="Walter J.M."/>
            <person name="Coutinho F.H."/>
            <person name="Leomil L."/>
            <person name="Hargreaves P.I."/>
            <person name="Campeao M.E."/>
            <person name="Vieira V.V."/>
            <person name="Silva B.S."/>
            <person name="Fistarol G.O."/>
            <person name="Salomon P.S."/>
            <person name="Sawabe T."/>
            <person name="Mino S."/>
            <person name="Hosokawa M."/>
            <person name="Miyashita H."/>
            <person name="Maruyama F."/>
            <person name="van Verk M.C."/>
            <person name="Dutilh B.E."/>
            <person name="Thompson C.C."/>
            <person name="Thompson F.L."/>
        </authorList>
    </citation>
    <scope>NUCLEOTIDE SEQUENCE [LARGE SCALE GENOMIC DNA]</scope>
    <source>
        <strain evidence="6 7">CCMR0081</strain>
    </source>
</reference>
<gene>
    <name evidence="6" type="ORF">DXZ20_05890</name>
</gene>
<evidence type="ECO:0000259" key="5">
    <source>
        <dbReference type="Pfam" id="PF08479"/>
    </source>
</evidence>
<evidence type="ECO:0000256" key="3">
    <source>
        <dbReference type="ARBA" id="ARBA00023237"/>
    </source>
</evidence>
<evidence type="ECO:0000256" key="1">
    <source>
        <dbReference type="ARBA" id="ARBA00022452"/>
    </source>
</evidence>
<sequence>MVVGVFFKMYSISSSRHYVLSFFSFSLALSVTTSTQAQPSEMQSKTLKTSLLEQPVSLSGNFALENSSLHLEYESSNANITTLVGTNSEGFNDVGISVSNLDSDPAEIADNVPVNVVSGVTSFVCSQDDVLSVSSNQLIEYDDHENIVILEYCFSESSLYDRRNGDKKNEEFAAKLDALLTPFLGQTVLPAQIRNIQEAVTLQYLSAGYITSRAIAPQVLLDGTLLIPVIEGFIQDVRVTSQYSSEYIYDSESKPVDNEELILQELEPQSLLDNFDETTRSLESSVEPIRLGERTPLGNYIRAQLRPVIGDIPISDDMLGFEFERPVNLSDLESYVRLLALEPRFETDRTLSVLRVPELELGEDTSLEGGSILDITVQEVVWDVEASFNNYSPPSLGDLGLDWNANYFNEYGETFIVNGRLNLDEDTTGSVFSSEDRDILSDELFSSWQVSYSPPPINRGLGRLNFNVSHDQNDVVQGNFAPFGFRSDTERYSLNYRQPLIRSLRRELALEFGFSVEENQTFIGKTQPFRVGLGPDDSGVSRTSTLSFAQEYTERDSDELWLLRSQFNLGLDLFDATSNDSFIPDGQFFSWNGQAQFLKTLSNKHTLFTRASVQLTPNSLLPLNQFVMGGARSVRGYRENFRSGDNGIVFSVEDRIDFDLLGSEKLQWLDLQVIPFVDAGWIWNNDNNPNQTLDPNFIASVGIGLQANILESERLKIRLDYGVPLVDRKELDSSLQDQRLHFSISYNHHFH</sequence>
<feature type="domain" description="Polypeptide-transport-associated ShlB-type" evidence="5">
    <location>
        <begin position="174"/>
        <end position="232"/>
    </location>
</feature>
<dbReference type="Gene3D" id="3.10.20.310">
    <property type="entry name" value="membrane protein fhac"/>
    <property type="match status" value="1"/>
</dbReference>
<dbReference type="InterPro" id="IPR005565">
    <property type="entry name" value="Hemolysn_activator_HlyB_C"/>
</dbReference>
<keyword evidence="2" id="KW-0812">Transmembrane</keyword>
<comment type="caution">
    <text evidence="6">The sequence shown here is derived from an EMBL/GenBank/DDBJ whole genome shotgun (WGS) entry which is preliminary data.</text>
</comment>
<keyword evidence="1" id="KW-1134">Transmembrane beta strand</keyword>
<dbReference type="RefSeq" id="WP_163696986.1">
    <property type="nucleotide sequence ID" value="NZ_QXHD01000004.1"/>
</dbReference>
<dbReference type="PANTHER" id="PTHR34597:SF6">
    <property type="entry name" value="BLR6126 PROTEIN"/>
    <property type="match status" value="1"/>
</dbReference>
<dbReference type="PANTHER" id="PTHR34597">
    <property type="entry name" value="SLR1661 PROTEIN"/>
    <property type="match status" value="1"/>
</dbReference>
<accession>A0A6M0RG84</accession>
<keyword evidence="7" id="KW-1185">Reference proteome</keyword>
<dbReference type="InterPro" id="IPR013686">
    <property type="entry name" value="Polypept-transport_assoc_ShlB"/>
</dbReference>
<feature type="domain" description="Haemolysin activator HlyB C-terminal" evidence="4">
    <location>
        <begin position="369"/>
        <end position="706"/>
    </location>
</feature>
<dbReference type="Gene3D" id="2.40.160.50">
    <property type="entry name" value="membrane protein fhac: a member of the omp85/tpsb transporter family"/>
    <property type="match status" value="1"/>
</dbReference>
<name>A0A6M0RG84_9CYAN</name>
<dbReference type="InterPro" id="IPR051544">
    <property type="entry name" value="TPS_OM_transporter"/>
</dbReference>
<organism evidence="6 7">
    <name type="scientific">Adonisia turfae CCMR0081</name>
    <dbReference type="NCBI Taxonomy" id="2292702"/>
    <lineage>
        <taxon>Bacteria</taxon>
        <taxon>Bacillati</taxon>
        <taxon>Cyanobacteriota</taxon>
        <taxon>Adonisia</taxon>
        <taxon>Adonisia turfae</taxon>
    </lineage>
</organism>
<proteinExistence type="predicted"/>
<evidence type="ECO:0000313" key="6">
    <source>
        <dbReference type="EMBL" id="NEZ55215.1"/>
    </source>
</evidence>
<evidence type="ECO:0000313" key="7">
    <source>
        <dbReference type="Proteomes" id="UP000481033"/>
    </source>
</evidence>
<evidence type="ECO:0000259" key="4">
    <source>
        <dbReference type="Pfam" id="PF03865"/>
    </source>
</evidence>
<evidence type="ECO:0000256" key="2">
    <source>
        <dbReference type="ARBA" id="ARBA00022692"/>
    </source>
</evidence>
<keyword evidence="3" id="KW-0998">Cell outer membrane</keyword>
<dbReference type="Pfam" id="PF08479">
    <property type="entry name" value="POTRA_2"/>
    <property type="match status" value="1"/>
</dbReference>
<dbReference type="EMBL" id="QXHD01000004">
    <property type="protein sequence ID" value="NEZ55215.1"/>
    <property type="molecule type" value="Genomic_DNA"/>
</dbReference>
<dbReference type="Pfam" id="PF03865">
    <property type="entry name" value="ShlB"/>
    <property type="match status" value="1"/>
</dbReference>
<dbReference type="AlphaFoldDB" id="A0A6M0RG84"/>
<dbReference type="Proteomes" id="UP000481033">
    <property type="component" value="Unassembled WGS sequence"/>
</dbReference>
<dbReference type="GO" id="GO:0008320">
    <property type="term" value="F:protein transmembrane transporter activity"/>
    <property type="evidence" value="ECO:0007669"/>
    <property type="project" value="TreeGrafter"/>
</dbReference>
<keyword evidence="1" id="KW-0472">Membrane</keyword>
<protein>
    <submittedName>
        <fullName evidence="6">ShlB/FhaC/HecB family hemolysin secretion/activation protein</fullName>
    </submittedName>
</protein>
<dbReference type="GO" id="GO:0098046">
    <property type="term" value="C:type V protein secretion system complex"/>
    <property type="evidence" value="ECO:0007669"/>
    <property type="project" value="TreeGrafter"/>
</dbReference>